<dbReference type="InterPro" id="IPR001940">
    <property type="entry name" value="Peptidase_S1C"/>
</dbReference>
<sequence>MREIGAGTLHVKVAQFDAVRDVALLKIEAGVGGKAVLPDDMFMDENAVEVGATIAYIGYPFSHRGLTVRHIASATLASKIVTESGIRQFQLDAMVHEGCSGGPAIDANTGKIIGILSGRFSPVASAGGFAFVTGGHVIGGESSISYATSIAYGLDLMKAEGLSA</sequence>
<dbReference type="Proteomes" id="UP000005808">
    <property type="component" value="Unassembled WGS sequence"/>
</dbReference>
<evidence type="ECO:0000313" key="1">
    <source>
        <dbReference type="EMBL" id="EHP39440.1"/>
    </source>
</evidence>
<reference evidence="1 2" key="1">
    <citation type="journal article" date="2012" name="J. Bacteriol.">
        <title>De Novo Genome Project of Cupriavidus basilensis OR16.</title>
        <authorList>
            <person name="Cserhati M."/>
            <person name="Kriszt B."/>
            <person name="Szoboszlay S."/>
            <person name="Toth A."/>
            <person name="Szabo I."/>
            <person name="Tancsics A."/>
            <person name="Nagy I."/>
            <person name="Horvath B."/>
            <person name="Nagy I."/>
            <person name="Kukolya J."/>
        </authorList>
    </citation>
    <scope>NUCLEOTIDE SEQUENCE [LARGE SCALE GENOMIC DNA]</scope>
    <source>
        <strain evidence="1 2">OR16</strain>
    </source>
</reference>
<accession>H1SDI6</accession>
<organism evidence="1 2">
    <name type="scientific">Cupriavidus basilensis OR16</name>
    <dbReference type="NCBI Taxonomy" id="1127483"/>
    <lineage>
        <taxon>Bacteria</taxon>
        <taxon>Pseudomonadati</taxon>
        <taxon>Pseudomonadota</taxon>
        <taxon>Betaproteobacteria</taxon>
        <taxon>Burkholderiales</taxon>
        <taxon>Burkholderiaceae</taxon>
        <taxon>Cupriavidus</taxon>
    </lineage>
</organism>
<dbReference type="SUPFAM" id="SSF50494">
    <property type="entry name" value="Trypsin-like serine proteases"/>
    <property type="match status" value="1"/>
</dbReference>
<protein>
    <recommendedName>
        <fullName evidence="3">Serine protease</fullName>
    </recommendedName>
</protein>
<dbReference type="AlphaFoldDB" id="H1SDI6"/>
<dbReference type="EMBL" id="AHJE01000093">
    <property type="protein sequence ID" value="EHP39440.1"/>
    <property type="molecule type" value="Genomic_DNA"/>
</dbReference>
<comment type="caution">
    <text evidence="1">The sequence shown here is derived from an EMBL/GenBank/DDBJ whole genome shotgun (WGS) entry which is preliminary data.</text>
</comment>
<dbReference type="InterPro" id="IPR009003">
    <property type="entry name" value="Peptidase_S1_PA"/>
</dbReference>
<name>H1SDI6_9BURK</name>
<evidence type="ECO:0000313" key="2">
    <source>
        <dbReference type="Proteomes" id="UP000005808"/>
    </source>
</evidence>
<dbReference type="Pfam" id="PF13365">
    <property type="entry name" value="Trypsin_2"/>
    <property type="match status" value="1"/>
</dbReference>
<dbReference type="Gene3D" id="2.40.10.120">
    <property type="match status" value="1"/>
</dbReference>
<dbReference type="GO" id="GO:0004252">
    <property type="term" value="F:serine-type endopeptidase activity"/>
    <property type="evidence" value="ECO:0007669"/>
    <property type="project" value="InterPro"/>
</dbReference>
<evidence type="ECO:0008006" key="3">
    <source>
        <dbReference type="Google" id="ProtNLM"/>
    </source>
</evidence>
<proteinExistence type="predicted"/>
<dbReference type="PRINTS" id="PR00834">
    <property type="entry name" value="PROTEASES2C"/>
</dbReference>
<dbReference type="GO" id="GO:0006508">
    <property type="term" value="P:proteolysis"/>
    <property type="evidence" value="ECO:0007669"/>
    <property type="project" value="InterPro"/>
</dbReference>
<gene>
    <name evidence="1" type="ORF">OR16_31814</name>
</gene>